<dbReference type="InterPro" id="IPR036282">
    <property type="entry name" value="Glutathione-S-Trfase_C_sf"/>
</dbReference>
<dbReference type="PANTHER" id="PTHR43968:SF6">
    <property type="entry name" value="GLUTATHIONE S-TRANSFERASE OMEGA"/>
    <property type="match status" value="1"/>
</dbReference>
<dbReference type="InterPro" id="IPR036249">
    <property type="entry name" value="Thioredoxin-like_sf"/>
</dbReference>
<proteinExistence type="predicted"/>
<dbReference type="SUPFAM" id="SSF52833">
    <property type="entry name" value="Thioredoxin-like"/>
    <property type="match status" value="1"/>
</dbReference>
<name>A0A427YLU0_9TREE</name>
<dbReference type="InterPro" id="IPR004045">
    <property type="entry name" value="Glutathione_S-Trfase_N"/>
</dbReference>
<dbReference type="CDD" id="cd00570">
    <property type="entry name" value="GST_N_family"/>
    <property type="match status" value="1"/>
</dbReference>
<gene>
    <name evidence="2" type="ORF">EHS25_009401</name>
</gene>
<evidence type="ECO:0000259" key="1">
    <source>
        <dbReference type="PROSITE" id="PS50404"/>
    </source>
</evidence>
<dbReference type="Pfam" id="PF13410">
    <property type="entry name" value="GST_C_2"/>
    <property type="match status" value="1"/>
</dbReference>
<accession>A0A427YLU0</accession>
<dbReference type="PROSITE" id="PS50404">
    <property type="entry name" value="GST_NTER"/>
    <property type="match status" value="1"/>
</dbReference>
<dbReference type="Gene3D" id="3.40.30.10">
    <property type="entry name" value="Glutaredoxin"/>
    <property type="match status" value="1"/>
</dbReference>
<dbReference type="PANTHER" id="PTHR43968">
    <property type="match status" value="1"/>
</dbReference>
<dbReference type="Pfam" id="PF13409">
    <property type="entry name" value="GST_N_2"/>
    <property type="match status" value="1"/>
</dbReference>
<reference evidence="2 3" key="1">
    <citation type="submission" date="2018-11" db="EMBL/GenBank/DDBJ databases">
        <title>Genome sequence of Saitozyma podzolica DSM 27192.</title>
        <authorList>
            <person name="Aliyu H."/>
            <person name="Gorte O."/>
            <person name="Ochsenreither K."/>
        </authorList>
    </citation>
    <scope>NUCLEOTIDE SEQUENCE [LARGE SCALE GENOMIC DNA]</scope>
    <source>
        <strain evidence="2 3">DSM 27192</strain>
    </source>
</reference>
<organism evidence="2 3">
    <name type="scientific">Saitozyma podzolica</name>
    <dbReference type="NCBI Taxonomy" id="1890683"/>
    <lineage>
        <taxon>Eukaryota</taxon>
        <taxon>Fungi</taxon>
        <taxon>Dikarya</taxon>
        <taxon>Basidiomycota</taxon>
        <taxon>Agaricomycotina</taxon>
        <taxon>Tremellomycetes</taxon>
        <taxon>Tremellales</taxon>
        <taxon>Trimorphomycetaceae</taxon>
        <taxon>Saitozyma</taxon>
    </lineage>
</organism>
<dbReference type="InterPro" id="IPR050983">
    <property type="entry name" value="GST_Omega/HSP26"/>
</dbReference>
<keyword evidence="3" id="KW-1185">Reference proteome</keyword>
<evidence type="ECO:0000313" key="2">
    <source>
        <dbReference type="EMBL" id="RSH92030.1"/>
    </source>
</evidence>
<dbReference type="OrthoDB" id="4951845at2759"/>
<dbReference type="SFLD" id="SFLDG00358">
    <property type="entry name" value="Main_(cytGST)"/>
    <property type="match status" value="1"/>
</dbReference>
<evidence type="ECO:0000313" key="3">
    <source>
        <dbReference type="Proteomes" id="UP000279259"/>
    </source>
</evidence>
<dbReference type="InterPro" id="IPR040079">
    <property type="entry name" value="Glutathione_S-Trfase"/>
</dbReference>
<dbReference type="GO" id="GO:0005737">
    <property type="term" value="C:cytoplasm"/>
    <property type="evidence" value="ECO:0007669"/>
    <property type="project" value="TreeGrafter"/>
</dbReference>
<feature type="domain" description="GST N-terminal" evidence="1">
    <location>
        <begin position="27"/>
        <end position="108"/>
    </location>
</feature>
<comment type="caution">
    <text evidence="2">The sequence shown here is derived from an EMBL/GenBank/DDBJ whole genome shotgun (WGS) entry which is preliminary data.</text>
</comment>
<dbReference type="SUPFAM" id="SSF47616">
    <property type="entry name" value="GST C-terminal domain-like"/>
    <property type="match status" value="1"/>
</dbReference>
<dbReference type="Proteomes" id="UP000279259">
    <property type="component" value="Unassembled WGS sequence"/>
</dbReference>
<dbReference type="STRING" id="1890683.A0A427YLU0"/>
<sequence length="296" mass="33395">MPGPDENVHPEATGEAKKLVDAHQDAQDLVFYSGWFCPFNQRVWMALEERKIPYQYREVNPYKKEAAFLKLNPLGLVPTIEVGQGSGKGLYESDVLVEFLEDLVPPSDDHPSIYPSGTYEKSWARLNVQHITKKIIPVSPPTGTHTYLVLPCLHAASDGRKTDIAPRRAQHYFSLQMRQDASGQASAREDLYTGLRTLLECKASGGPYFFGKQWTVVDMSLAPFVRRFYNLEKFRAFKDSEVGNGWEEYKAALLSRESLKATSSLDEYYTELLARYLNNTATSEVAKATRGGHHLP</sequence>
<dbReference type="Gene3D" id="1.20.1050.10">
    <property type="match status" value="1"/>
</dbReference>
<dbReference type="EMBL" id="RSCD01000007">
    <property type="protein sequence ID" value="RSH92030.1"/>
    <property type="molecule type" value="Genomic_DNA"/>
</dbReference>
<protein>
    <recommendedName>
        <fullName evidence="1">GST N-terminal domain-containing protein</fullName>
    </recommendedName>
</protein>
<dbReference type="AlphaFoldDB" id="A0A427YLU0"/>
<dbReference type="SFLD" id="SFLDS00019">
    <property type="entry name" value="Glutathione_Transferase_(cytos"/>
    <property type="match status" value="1"/>
</dbReference>